<name>A0AAV0LF08_9ROSI</name>
<evidence type="ECO:0000313" key="2">
    <source>
        <dbReference type="Proteomes" id="UP001154282"/>
    </source>
</evidence>
<keyword evidence="2" id="KW-1185">Reference proteome</keyword>
<proteinExistence type="predicted"/>
<organism evidence="1 2">
    <name type="scientific">Linum tenue</name>
    <dbReference type="NCBI Taxonomy" id="586396"/>
    <lineage>
        <taxon>Eukaryota</taxon>
        <taxon>Viridiplantae</taxon>
        <taxon>Streptophyta</taxon>
        <taxon>Embryophyta</taxon>
        <taxon>Tracheophyta</taxon>
        <taxon>Spermatophyta</taxon>
        <taxon>Magnoliopsida</taxon>
        <taxon>eudicotyledons</taxon>
        <taxon>Gunneridae</taxon>
        <taxon>Pentapetalae</taxon>
        <taxon>rosids</taxon>
        <taxon>fabids</taxon>
        <taxon>Malpighiales</taxon>
        <taxon>Linaceae</taxon>
        <taxon>Linum</taxon>
    </lineage>
</organism>
<protein>
    <recommendedName>
        <fullName evidence="3">Peptidase S1 domain-containing protein</fullName>
    </recommendedName>
</protein>
<sequence>MVTCVAADGEHDDKVGVLRKPTQSRDGFSICLSGWGRDDGEKILPSAL</sequence>
<comment type="caution">
    <text evidence="1">The sequence shown here is derived from an EMBL/GenBank/DDBJ whole genome shotgun (WGS) entry which is preliminary data.</text>
</comment>
<accession>A0AAV0LF08</accession>
<dbReference type="EMBL" id="CAMGYJ010000006">
    <property type="protein sequence ID" value="CAI0432775.1"/>
    <property type="molecule type" value="Genomic_DNA"/>
</dbReference>
<dbReference type="AlphaFoldDB" id="A0AAV0LF08"/>
<dbReference type="Proteomes" id="UP001154282">
    <property type="component" value="Unassembled WGS sequence"/>
</dbReference>
<reference evidence="1" key="1">
    <citation type="submission" date="2022-08" db="EMBL/GenBank/DDBJ databases">
        <authorList>
            <person name="Gutierrez-Valencia J."/>
        </authorList>
    </citation>
    <scope>NUCLEOTIDE SEQUENCE</scope>
</reference>
<evidence type="ECO:0000313" key="1">
    <source>
        <dbReference type="EMBL" id="CAI0432775.1"/>
    </source>
</evidence>
<gene>
    <name evidence="1" type="ORF">LITE_LOCUS23604</name>
</gene>
<evidence type="ECO:0008006" key="3">
    <source>
        <dbReference type="Google" id="ProtNLM"/>
    </source>
</evidence>